<sequence length="318" mass="33366">MKRATWAAAEGILGRMNANFQGRTGLAKRVGALTVLVAGLVAGSVAAPAVAHEESVDLVVLGDSYSAGLGAGTPAPSTFIDDPRCLVTSSGYAEALGERQHSVELTANAACSGAWAGSGPSEPVNEDVPDVPQQIHLATKDGLLGSETDLVTLTAGGNDVQFSRIIGACITQDLQTCKATVKHAEYVARMQVAPALIKDYQQINAAASDATIVVLGYPHLFSTEGATASPLSPEAATVFNDGVDTLNSIIAGSVEYSESAIYVDVTKRFRNHGIGSSEPWIKFDSTDPRAYDNYHPNEKGYEKGYAKVLKPVVRSLQD</sequence>
<dbReference type="EMBL" id="FNKH01000002">
    <property type="protein sequence ID" value="SDQ90169.1"/>
    <property type="molecule type" value="Genomic_DNA"/>
</dbReference>
<dbReference type="InterPro" id="IPR036514">
    <property type="entry name" value="SGNH_hydro_sf"/>
</dbReference>
<feature type="disulfide bond" evidence="2">
    <location>
        <begin position="169"/>
        <end position="177"/>
    </location>
</feature>
<dbReference type="InterPro" id="IPR013830">
    <property type="entry name" value="SGNH_hydro"/>
</dbReference>
<feature type="disulfide bond" evidence="2">
    <location>
        <begin position="85"/>
        <end position="111"/>
    </location>
</feature>
<gene>
    <name evidence="4" type="ORF">SAMN04489742_3013</name>
</gene>
<dbReference type="Pfam" id="PF13472">
    <property type="entry name" value="Lipase_GDSL_2"/>
    <property type="match status" value="1"/>
</dbReference>
<proteinExistence type="predicted"/>
<evidence type="ECO:0000313" key="4">
    <source>
        <dbReference type="EMBL" id="SDQ90169.1"/>
    </source>
</evidence>
<dbReference type="STRING" id="37928.SAMN04489742_3013"/>
<dbReference type="PANTHER" id="PTHR37981:SF1">
    <property type="entry name" value="SGNH HYDROLASE-TYPE ESTERASE DOMAIN-CONTAINING PROTEIN"/>
    <property type="match status" value="1"/>
</dbReference>
<evidence type="ECO:0000313" key="5">
    <source>
        <dbReference type="Proteomes" id="UP000181917"/>
    </source>
</evidence>
<dbReference type="GO" id="GO:0019433">
    <property type="term" value="P:triglyceride catabolic process"/>
    <property type="evidence" value="ECO:0007669"/>
    <property type="project" value="TreeGrafter"/>
</dbReference>
<dbReference type="PANTHER" id="PTHR37981">
    <property type="entry name" value="LIPASE 2"/>
    <property type="match status" value="1"/>
</dbReference>
<reference evidence="4 5" key="1">
    <citation type="submission" date="2016-10" db="EMBL/GenBank/DDBJ databases">
        <authorList>
            <person name="de Groot N.N."/>
        </authorList>
    </citation>
    <scope>NUCLEOTIDE SEQUENCE [LARGE SCALE GENOMIC DNA]</scope>
    <source>
        <strain evidence="4 5">DSM 20117</strain>
    </source>
</reference>
<keyword evidence="5" id="KW-1185">Reference proteome</keyword>
<dbReference type="InterPro" id="IPR037460">
    <property type="entry name" value="SEST-like"/>
</dbReference>
<dbReference type="SUPFAM" id="SSF52266">
    <property type="entry name" value="SGNH hydrolase"/>
    <property type="match status" value="1"/>
</dbReference>
<evidence type="ECO:0000256" key="2">
    <source>
        <dbReference type="PIRSR" id="PIRSR637460-2"/>
    </source>
</evidence>
<feature type="active site" evidence="1">
    <location>
        <position position="295"/>
    </location>
</feature>
<dbReference type="Gene3D" id="3.40.50.1110">
    <property type="entry name" value="SGNH hydrolase"/>
    <property type="match status" value="1"/>
</dbReference>
<organism evidence="4 5">
    <name type="scientific">Crystallibacter crystallopoietes</name>
    <dbReference type="NCBI Taxonomy" id="37928"/>
    <lineage>
        <taxon>Bacteria</taxon>
        <taxon>Bacillati</taxon>
        <taxon>Actinomycetota</taxon>
        <taxon>Actinomycetes</taxon>
        <taxon>Micrococcales</taxon>
        <taxon>Micrococcaceae</taxon>
        <taxon>Crystallibacter</taxon>
    </lineage>
</organism>
<dbReference type="KEGG" id="acry:AC20117_02410"/>
<evidence type="ECO:0000259" key="3">
    <source>
        <dbReference type="Pfam" id="PF13472"/>
    </source>
</evidence>
<evidence type="ECO:0000256" key="1">
    <source>
        <dbReference type="PIRSR" id="PIRSR637460-1"/>
    </source>
</evidence>
<dbReference type="CDD" id="cd01823">
    <property type="entry name" value="SEST_like"/>
    <property type="match status" value="1"/>
</dbReference>
<keyword evidence="4" id="KW-0378">Hydrolase</keyword>
<dbReference type="GO" id="GO:0004806">
    <property type="term" value="F:triacylglycerol lipase activity"/>
    <property type="evidence" value="ECO:0007669"/>
    <property type="project" value="TreeGrafter"/>
</dbReference>
<dbReference type="Proteomes" id="UP000181917">
    <property type="component" value="Unassembled WGS sequence"/>
</dbReference>
<feature type="active site" description="Nucleophile" evidence="1">
    <location>
        <position position="64"/>
    </location>
</feature>
<protein>
    <submittedName>
        <fullName evidence="4">GDSL-like Lipase/Acylhydrolase family protein</fullName>
    </submittedName>
</protein>
<name>A0A1H1ENT2_9MICC</name>
<keyword evidence="2" id="KW-1015">Disulfide bond</keyword>
<accession>A0A1H1ENT2</accession>
<feature type="domain" description="SGNH hydrolase-type esterase" evidence="3">
    <location>
        <begin position="60"/>
        <end position="302"/>
    </location>
</feature>
<dbReference type="AlphaFoldDB" id="A0A1H1ENT2"/>